<feature type="transmembrane region" description="Helical" evidence="1">
    <location>
        <begin position="40"/>
        <end position="63"/>
    </location>
</feature>
<dbReference type="Proteomes" id="UP000273159">
    <property type="component" value="Unassembled WGS sequence"/>
</dbReference>
<keyword evidence="1" id="KW-1133">Transmembrane helix</keyword>
<organism evidence="2 3">
    <name type="scientific">Pseudarthrobacter phenanthrenivorans</name>
    <name type="common">Arthrobacter phenanthrenivorans</name>
    <dbReference type="NCBI Taxonomy" id="361575"/>
    <lineage>
        <taxon>Bacteria</taxon>
        <taxon>Bacillati</taxon>
        <taxon>Actinomycetota</taxon>
        <taxon>Actinomycetes</taxon>
        <taxon>Micrococcales</taxon>
        <taxon>Micrococcaceae</taxon>
        <taxon>Pseudarthrobacter</taxon>
    </lineage>
</organism>
<evidence type="ECO:0000256" key="1">
    <source>
        <dbReference type="SAM" id="Phobius"/>
    </source>
</evidence>
<comment type="caution">
    <text evidence="2">The sequence shown here is derived from an EMBL/GenBank/DDBJ whole genome shotgun (WGS) entry which is preliminary data.</text>
</comment>
<dbReference type="AlphaFoldDB" id="A0A3B0F3G5"/>
<gene>
    <name evidence="2" type="ORF">D7Z96_19975</name>
</gene>
<proteinExistence type="predicted"/>
<sequence length="138" mass="14139">MDSQQPNEPRGPAMPRLGVVPVENTAPQDPKTVRKATASLILAGLALASMTITAPLAIFAMLATYPSDGPSEAPWVAPLVFFSLPLLLSLPSLALSIPIMYGQPRATPGRGMAAVALCTAGLVVGLALGPGLDQLGKL</sequence>
<evidence type="ECO:0000313" key="2">
    <source>
        <dbReference type="EMBL" id="RKO19784.1"/>
    </source>
</evidence>
<accession>A0A3B0F3G5</accession>
<reference evidence="3" key="2">
    <citation type="submission" date="2018-10" db="EMBL/GenBank/DDBJ databases">
        <authorList>
            <person name="Wang Y."/>
            <person name="Wang J."/>
            <person name="Yang X."/>
            <person name="Wang Z."/>
            <person name="Huang Y."/>
        </authorList>
    </citation>
    <scope>NUCLEOTIDE SEQUENCE [LARGE SCALE GENOMIC DNA]</scope>
    <source>
        <strain evidence="3">J015</strain>
    </source>
</reference>
<keyword evidence="1" id="KW-0472">Membrane</keyword>
<evidence type="ECO:0000313" key="3">
    <source>
        <dbReference type="Proteomes" id="UP000273159"/>
    </source>
</evidence>
<keyword evidence="1" id="KW-0812">Transmembrane</keyword>
<feature type="transmembrane region" description="Helical" evidence="1">
    <location>
        <begin position="75"/>
        <end position="101"/>
    </location>
</feature>
<name>A0A3B0F3G5_PSEPS</name>
<dbReference type="EMBL" id="RBNH01000032">
    <property type="protein sequence ID" value="RKO19784.1"/>
    <property type="molecule type" value="Genomic_DNA"/>
</dbReference>
<feature type="transmembrane region" description="Helical" evidence="1">
    <location>
        <begin position="113"/>
        <end position="132"/>
    </location>
</feature>
<reference evidence="2 3" key="1">
    <citation type="submission" date="2018-10" db="EMBL/GenBank/DDBJ databases">
        <title>Genome-guide identification and characterization of bacteria that degrade polycyclic aromatic hydrocarbons and resist hexavalent chromium simultaneously.</title>
        <authorList>
            <person name="Feng H."/>
        </authorList>
    </citation>
    <scope>NUCLEOTIDE SEQUENCE [LARGE SCALE GENOMIC DNA]</scope>
    <source>
        <strain evidence="2 3">J015</strain>
    </source>
</reference>
<protein>
    <submittedName>
        <fullName evidence="2">Uncharacterized protein</fullName>
    </submittedName>
</protein>